<comment type="caution">
    <text evidence="1">The sequence shown here is derived from an EMBL/GenBank/DDBJ whole genome shotgun (WGS) entry which is preliminary data.</text>
</comment>
<evidence type="ECO:0000313" key="2">
    <source>
        <dbReference type="Proteomes" id="UP001458880"/>
    </source>
</evidence>
<organism evidence="1 2">
    <name type="scientific">Popillia japonica</name>
    <name type="common">Japanese beetle</name>
    <dbReference type="NCBI Taxonomy" id="7064"/>
    <lineage>
        <taxon>Eukaryota</taxon>
        <taxon>Metazoa</taxon>
        <taxon>Ecdysozoa</taxon>
        <taxon>Arthropoda</taxon>
        <taxon>Hexapoda</taxon>
        <taxon>Insecta</taxon>
        <taxon>Pterygota</taxon>
        <taxon>Neoptera</taxon>
        <taxon>Endopterygota</taxon>
        <taxon>Coleoptera</taxon>
        <taxon>Polyphaga</taxon>
        <taxon>Scarabaeiformia</taxon>
        <taxon>Scarabaeidae</taxon>
        <taxon>Rutelinae</taxon>
        <taxon>Popillia</taxon>
    </lineage>
</organism>
<proteinExistence type="predicted"/>
<protein>
    <submittedName>
        <fullName evidence="1">Uncharacterized protein</fullName>
    </submittedName>
</protein>
<keyword evidence="2" id="KW-1185">Reference proteome</keyword>
<name>A0AAW1JY13_POPJA</name>
<reference evidence="1 2" key="1">
    <citation type="journal article" date="2024" name="BMC Genomics">
        <title>De novo assembly and annotation of Popillia japonica's genome with initial clues to its potential as an invasive pest.</title>
        <authorList>
            <person name="Cucini C."/>
            <person name="Boschi S."/>
            <person name="Funari R."/>
            <person name="Cardaioli E."/>
            <person name="Iannotti N."/>
            <person name="Marturano G."/>
            <person name="Paoli F."/>
            <person name="Bruttini M."/>
            <person name="Carapelli A."/>
            <person name="Frati F."/>
            <person name="Nardi F."/>
        </authorList>
    </citation>
    <scope>NUCLEOTIDE SEQUENCE [LARGE SCALE GENOMIC DNA]</scope>
    <source>
        <strain evidence="1">DMR45628</strain>
    </source>
</reference>
<accession>A0AAW1JY13</accession>
<dbReference type="EMBL" id="JASPKY010000306">
    <property type="protein sequence ID" value="KAK9709621.1"/>
    <property type="molecule type" value="Genomic_DNA"/>
</dbReference>
<gene>
    <name evidence="1" type="ORF">QE152_g26535</name>
</gene>
<dbReference type="Proteomes" id="UP001458880">
    <property type="component" value="Unassembled WGS sequence"/>
</dbReference>
<evidence type="ECO:0000313" key="1">
    <source>
        <dbReference type="EMBL" id="KAK9709621.1"/>
    </source>
</evidence>
<sequence>MAPRVPFVGGGVTVWGGIRNMAPRVPFVALRHPEACTEEVFDFIAAFTLDSILKLLPTRASTIFLAMMRHHHSPVITLTLRLASFVIDSSCAMKQYGSIRRYRMEIEIPSKLSADSHIPRSRSTLVYLVLRPRPGYQEVQNSSWRHNTNKVPTLNSEESEEETLNFITILA</sequence>
<dbReference type="AlphaFoldDB" id="A0AAW1JY13"/>